<gene>
    <name evidence="6" type="ORF">NG900_00455</name>
</gene>
<protein>
    <submittedName>
        <fullName evidence="6">IclR family transcriptional regulator</fullName>
    </submittedName>
</protein>
<dbReference type="InterPro" id="IPR029016">
    <property type="entry name" value="GAF-like_dom_sf"/>
</dbReference>
<dbReference type="PROSITE" id="PS51078">
    <property type="entry name" value="ICLR_ED"/>
    <property type="match status" value="1"/>
</dbReference>
<reference evidence="6" key="1">
    <citation type="submission" date="2022-06" db="EMBL/GenBank/DDBJ databases">
        <authorList>
            <person name="Lu C.-H."/>
        </authorList>
    </citation>
    <scope>NUCLEOTIDE SEQUENCE</scope>
    <source>
        <strain evidence="6">21MJYT02-11</strain>
    </source>
</reference>
<proteinExistence type="predicted"/>
<evidence type="ECO:0000313" key="6">
    <source>
        <dbReference type="EMBL" id="MCO5396663.1"/>
    </source>
</evidence>
<sequence>MPPRAELITETAGAQTLRRGLGILKLLARYQPGGLGVSDIARKLELNKATAVRLTRTLMDEQFVAQDAVTRRYQLGPESFAIGLAAEPNYALQRIAAPALRALALETGDWLFFTVRHELEAICLSRESGDIPYPAASLQVGDRHPLGLGAGGLAILAAMPDEEAERILKINIPEIGRRYPQMTEEALRKLIAETREQGYAVIPGTLAPGFWGIGVPVLRDGQPVAAIVLNASAVRLSAARQAVIAARLQKVSRDLMLAPSKES</sequence>
<dbReference type="Pfam" id="PF01614">
    <property type="entry name" value="IclR_C"/>
    <property type="match status" value="1"/>
</dbReference>
<feature type="domain" description="IclR-ED" evidence="5">
    <location>
        <begin position="78"/>
        <end position="261"/>
    </location>
</feature>
<dbReference type="PANTHER" id="PTHR30136">
    <property type="entry name" value="HELIX-TURN-HELIX TRANSCRIPTIONAL REGULATOR, ICLR FAMILY"/>
    <property type="match status" value="1"/>
</dbReference>
<dbReference type="SUPFAM" id="SSF46785">
    <property type="entry name" value="Winged helix' DNA-binding domain"/>
    <property type="match status" value="1"/>
</dbReference>
<dbReference type="InterPro" id="IPR050707">
    <property type="entry name" value="HTH_MetabolicPath_Reg"/>
</dbReference>
<keyword evidence="7" id="KW-1185">Reference proteome</keyword>
<feature type="domain" description="HTH iclR-type" evidence="4">
    <location>
        <begin position="14"/>
        <end position="77"/>
    </location>
</feature>
<dbReference type="InterPro" id="IPR014757">
    <property type="entry name" value="Tscrpt_reg_IclR_C"/>
</dbReference>
<organism evidence="6 7">
    <name type="scientific">Ralstonia soli</name>
    <dbReference type="NCBI Taxonomy" id="2953896"/>
    <lineage>
        <taxon>Bacteria</taxon>
        <taxon>Pseudomonadati</taxon>
        <taxon>Pseudomonadota</taxon>
        <taxon>Betaproteobacteria</taxon>
        <taxon>Burkholderiales</taxon>
        <taxon>Burkholderiaceae</taxon>
        <taxon>Ralstonia</taxon>
    </lineage>
</organism>
<dbReference type="Proteomes" id="UP001162811">
    <property type="component" value="Unassembled WGS sequence"/>
</dbReference>
<dbReference type="Pfam" id="PF09339">
    <property type="entry name" value="HTH_IclR"/>
    <property type="match status" value="1"/>
</dbReference>
<evidence type="ECO:0000313" key="7">
    <source>
        <dbReference type="Proteomes" id="UP001162811"/>
    </source>
</evidence>
<accession>A0ABT1AEC1</accession>
<dbReference type="Gene3D" id="1.10.10.10">
    <property type="entry name" value="Winged helix-like DNA-binding domain superfamily/Winged helix DNA-binding domain"/>
    <property type="match status" value="1"/>
</dbReference>
<keyword evidence="3" id="KW-0804">Transcription</keyword>
<dbReference type="PANTHER" id="PTHR30136:SF39">
    <property type="entry name" value="TRANSCRIPTIONAL REGULATORY PROTEIN"/>
    <property type="match status" value="1"/>
</dbReference>
<dbReference type="SUPFAM" id="SSF55781">
    <property type="entry name" value="GAF domain-like"/>
    <property type="match status" value="1"/>
</dbReference>
<keyword evidence="2" id="KW-0238">DNA-binding</keyword>
<dbReference type="EMBL" id="JAMXHT010000001">
    <property type="protein sequence ID" value="MCO5396663.1"/>
    <property type="molecule type" value="Genomic_DNA"/>
</dbReference>
<dbReference type="InterPro" id="IPR036390">
    <property type="entry name" value="WH_DNA-bd_sf"/>
</dbReference>
<dbReference type="InterPro" id="IPR005471">
    <property type="entry name" value="Tscrpt_reg_IclR_N"/>
</dbReference>
<name>A0ABT1AEC1_9RALS</name>
<dbReference type="InterPro" id="IPR036388">
    <property type="entry name" value="WH-like_DNA-bd_sf"/>
</dbReference>
<comment type="caution">
    <text evidence="6">The sequence shown here is derived from an EMBL/GenBank/DDBJ whole genome shotgun (WGS) entry which is preliminary data.</text>
</comment>
<evidence type="ECO:0000256" key="3">
    <source>
        <dbReference type="ARBA" id="ARBA00023163"/>
    </source>
</evidence>
<dbReference type="SMART" id="SM00346">
    <property type="entry name" value="HTH_ICLR"/>
    <property type="match status" value="1"/>
</dbReference>
<evidence type="ECO:0000256" key="2">
    <source>
        <dbReference type="ARBA" id="ARBA00023125"/>
    </source>
</evidence>
<reference evidence="6" key="2">
    <citation type="journal article" date="2023" name="Front. Microbiol.">
        <title>Ralstonia chuxiongensis sp. nov., Ralstonia mojiangensis sp. nov., and Ralstonia soli sp. nov., isolated from tobacco fields, are three novel species in the family Burkholderiaceae.</title>
        <authorList>
            <person name="Lu C.H."/>
            <person name="Zhang Y.Y."/>
            <person name="Jiang N."/>
            <person name="Chen W."/>
            <person name="Shao X."/>
            <person name="Zhao Z.M."/>
            <person name="Lu W.L."/>
            <person name="Hu X."/>
            <person name="Xi Y.X."/>
            <person name="Zou S.Y."/>
            <person name="Wei Q.J."/>
            <person name="Lin Z.L."/>
            <person name="Gong L."/>
            <person name="Gai X.T."/>
            <person name="Zhang L.Q."/>
            <person name="Li J.Y."/>
            <person name="Jin Y."/>
            <person name="Xia Z.Y."/>
        </authorList>
    </citation>
    <scope>NUCLEOTIDE SEQUENCE</scope>
    <source>
        <strain evidence="6">21MJYT02-11</strain>
    </source>
</reference>
<keyword evidence="1" id="KW-0805">Transcription regulation</keyword>
<evidence type="ECO:0000259" key="5">
    <source>
        <dbReference type="PROSITE" id="PS51078"/>
    </source>
</evidence>
<evidence type="ECO:0000259" key="4">
    <source>
        <dbReference type="PROSITE" id="PS51077"/>
    </source>
</evidence>
<dbReference type="PROSITE" id="PS51077">
    <property type="entry name" value="HTH_ICLR"/>
    <property type="match status" value="1"/>
</dbReference>
<dbReference type="RefSeq" id="WP_252675637.1">
    <property type="nucleotide sequence ID" value="NZ_JAMXHT010000001.1"/>
</dbReference>
<dbReference type="Gene3D" id="3.30.450.40">
    <property type="match status" value="1"/>
</dbReference>
<evidence type="ECO:0000256" key="1">
    <source>
        <dbReference type="ARBA" id="ARBA00023015"/>
    </source>
</evidence>